<reference evidence="1" key="1">
    <citation type="journal article" date="2014" name="Nat. Commun.">
        <title>The tobacco genome sequence and its comparison with those of tomato and potato.</title>
        <authorList>
            <person name="Sierro N."/>
            <person name="Battey J.N."/>
            <person name="Ouadi S."/>
            <person name="Bakaher N."/>
            <person name="Bovet L."/>
            <person name="Willig A."/>
            <person name="Goepfert S."/>
            <person name="Peitsch M.C."/>
            <person name="Ivanov N.V."/>
        </authorList>
    </citation>
    <scope>NUCLEOTIDE SEQUENCE [LARGE SCALE GENOMIC DNA]</scope>
</reference>
<organism evidence="1 2">
    <name type="scientific">Nicotiana tabacum</name>
    <name type="common">Common tobacco</name>
    <dbReference type="NCBI Taxonomy" id="4097"/>
    <lineage>
        <taxon>Eukaryota</taxon>
        <taxon>Viridiplantae</taxon>
        <taxon>Streptophyta</taxon>
        <taxon>Embryophyta</taxon>
        <taxon>Tracheophyta</taxon>
        <taxon>Spermatophyta</taxon>
        <taxon>Magnoliopsida</taxon>
        <taxon>eudicotyledons</taxon>
        <taxon>Gunneridae</taxon>
        <taxon>Pentapetalae</taxon>
        <taxon>asterids</taxon>
        <taxon>lamiids</taxon>
        <taxon>Solanales</taxon>
        <taxon>Solanaceae</taxon>
        <taxon>Nicotianoideae</taxon>
        <taxon>Nicotianeae</taxon>
        <taxon>Nicotiana</taxon>
    </lineage>
</organism>
<protein>
    <submittedName>
        <fullName evidence="2">Uncharacterized protein LOC142181862</fullName>
    </submittedName>
</protein>
<keyword evidence="1" id="KW-1185">Reference proteome</keyword>
<dbReference type="Proteomes" id="UP000790787">
    <property type="component" value="Chromosome 6"/>
</dbReference>
<dbReference type="RefSeq" id="XP_075111585.1">
    <property type="nucleotide sequence ID" value="XM_075255484.1"/>
</dbReference>
<name>A0AC58UQ31_TOBAC</name>
<reference evidence="2" key="2">
    <citation type="submission" date="2025-08" db="UniProtKB">
        <authorList>
            <consortium name="RefSeq"/>
        </authorList>
    </citation>
    <scope>IDENTIFICATION</scope>
    <source>
        <tissue evidence="2">Leaf</tissue>
    </source>
</reference>
<evidence type="ECO:0000313" key="1">
    <source>
        <dbReference type="Proteomes" id="UP000790787"/>
    </source>
</evidence>
<evidence type="ECO:0000313" key="2">
    <source>
        <dbReference type="RefSeq" id="XP_075111585.1"/>
    </source>
</evidence>
<proteinExistence type="predicted"/>
<accession>A0AC58UQ31</accession>
<sequence>MSIAILGWNKLGFIDGTCKRENYGTNLVNLWENCNAIILSWLMNYVSPELLSGMVYSSNVNAVWDELKEQFDSLTPISGRETANSREFVQFIERQKLLQFLMGLNESYEQARRQLLMMVHVPTINKAHFMLKERESQRNMTNIVFVTDNADITTLIMAK</sequence>
<gene>
    <name evidence="2" type="primary">LOC142181862</name>
</gene>